<dbReference type="GO" id="GO:0016787">
    <property type="term" value="F:hydrolase activity"/>
    <property type="evidence" value="ECO:0007669"/>
    <property type="project" value="UniProtKB-KW"/>
</dbReference>
<accession>A0A5J6VLW9</accession>
<feature type="domain" description="Helicase C-terminal" evidence="3">
    <location>
        <begin position="352"/>
        <end position="519"/>
    </location>
</feature>
<dbReference type="InterPro" id="IPR049730">
    <property type="entry name" value="SNF2/RAD54-like_C"/>
</dbReference>
<dbReference type="PROSITE" id="PS51194">
    <property type="entry name" value="HELICASE_CTER"/>
    <property type="match status" value="1"/>
</dbReference>
<dbReference type="Pfam" id="PF00271">
    <property type="entry name" value="Helicase_C"/>
    <property type="match status" value="1"/>
</dbReference>
<dbReference type="InterPro" id="IPR001650">
    <property type="entry name" value="Helicase_C-like"/>
</dbReference>
<dbReference type="Pfam" id="PF00176">
    <property type="entry name" value="SNF2-rel_dom"/>
    <property type="match status" value="1"/>
</dbReference>
<name>A0A5J6VLW9_9VIRU</name>
<proteinExistence type="predicted"/>
<keyword evidence="1" id="KW-0378">Hydrolase</keyword>
<dbReference type="PANTHER" id="PTHR45766:SF6">
    <property type="entry name" value="SWI_SNF-RELATED MATRIX-ASSOCIATED ACTIN-DEPENDENT REGULATOR OF CHROMATIN SUBFAMILY A-LIKE PROTEIN 1"/>
    <property type="match status" value="1"/>
</dbReference>
<evidence type="ECO:0000256" key="1">
    <source>
        <dbReference type="ARBA" id="ARBA00022801"/>
    </source>
</evidence>
<dbReference type="InterPro" id="IPR038718">
    <property type="entry name" value="SNF2-like_sf"/>
</dbReference>
<dbReference type="PROSITE" id="PS51192">
    <property type="entry name" value="HELICASE_ATP_BIND_1"/>
    <property type="match status" value="1"/>
</dbReference>
<evidence type="ECO:0000259" key="3">
    <source>
        <dbReference type="PROSITE" id="PS51194"/>
    </source>
</evidence>
<protein>
    <submittedName>
        <fullName evidence="4">SNF2 family N-terminal domain protein</fullName>
    </submittedName>
</protein>
<dbReference type="SMART" id="SM00490">
    <property type="entry name" value="HELICc"/>
    <property type="match status" value="1"/>
</dbReference>
<dbReference type="InterPro" id="IPR014001">
    <property type="entry name" value="Helicase_ATP-bd"/>
</dbReference>
<dbReference type="Gene3D" id="3.40.50.10810">
    <property type="entry name" value="Tandem AAA-ATPase domain"/>
    <property type="match status" value="2"/>
</dbReference>
<dbReference type="GO" id="GO:0005524">
    <property type="term" value="F:ATP binding"/>
    <property type="evidence" value="ECO:0007669"/>
    <property type="project" value="InterPro"/>
</dbReference>
<dbReference type="PANTHER" id="PTHR45766">
    <property type="entry name" value="DNA ANNEALING HELICASE AND ENDONUCLEASE ZRANB3 FAMILY MEMBER"/>
    <property type="match status" value="1"/>
</dbReference>
<sequence>MTIVLKPHQSRVLKYMKKSGQRGIILYHGLGSGKTITSIALTQSFGNNVIVVVPASMRSQWDIELTNMNVDKKKYNVMSYEGFLKDANKIPAIKNKTIIVDEAHRIRTSTGKIASVVVKVLQEANKVILLTGTPMVNSPVDMSQLVNAVKGSNVLPVDDKKFNDQFYMTSSMKNVSSNNLCKQSSIACSQSGLKYKMNLCKYHYVMWAIGRQSPPGTAKTLKKKDLEGKSSVAEWKVYSKKRIQNARSVANLVELKPNTKAYAEHIDHVVSYYKPKQSIKDFPKVKTLTIKVAMSNEQNTKYQAAEKKVNSSDIDLLKRGIEVTRKTASFNAFLNVTRQISNTYNGKTNTPKLKKVLEFIKKNPKPAIVYSNWIQNGIEPLAKMLDEAKISSLKFIGGMSDAKKQTVVENYNDGEIDVLLLSSSGGEGLDLKKTRQIHILEPHWNDAKISQVIGRGIRFKSHEDLPMSKRQVKVVHWISTPLGKDKGTDEYLYELSEKKLMDMQAFLDTAVKYSIESGRNIKTRKLKKGGNGRTRKNNRWDSTITRLLTM</sequence>
<feature type="domain" description="Helicase ATP-binding" evidence="2">
    <location>
        <begin position="15"/>
        <end position="152"/>
    </location>
</feature>
<dbReference type="GO" id="GO:0006281">
    <property type="term" value="P:DNA repair"/>
    <property type="evidence" value="ECO:0007669"/>
    <property type="project" value="TreeGrafter"/>
</dbReference>
<evidence type="ECO:0000259" key="2">
    <source>
        <dbReference type="PROSITE" id="PS51192"/>
    </source>
</evidence>
<dbReference type="GO" id="GO:0031297">
    <property type="term" value="P:replication fork processing"/>
    <property type="evidence" value="ECO:0007669"/>
    <property type="project" value="TreeGrafter"/>
</dbReference>
<dbReference type="InterPro" id="IPR000330">
    <property type="entry name" value="SNF2_N"/>
</dbReference>
<dbReference type="SMART" id="SM00487">
    <property type="entry name" value="DEXDc"/>
    <property type="match status" value="1"/>
</dbReference>
<reference evidence="4" key="1">
    <citation type="journal article" date="2019" name="Philos. Trans. R. Soc. Lond., B, Biol. Sci.">
        <title>Targeted metagenomic recovery of four divergent viruses reveals shared and distinctive characteristics of giant viruses of marine eukaryotes.</title>
        <authorList>
            <person name="Needham D.M."/>
            <person name="Poirier C."/>
            <person name="Hehenberger E."/>
            <person name="Jimenez V."/>
            <person name="Swalwell J.E."/>
            <person name="Santoro A.E."/>
            <person name="Worden A.Z."/>
        </authorList>
    </citation>
    <scope>NUCLEOTIDE SEQUENCE</scope>
    <source>
        <strain evidence="4">OPacV-421</strain>
    </source>
</reference>
<evidence type="ECO:0000313" key="4">
    <source>
        <dbReference type="EMBL" id="QFG74993.1"/>
    </source>
</evidence>
<dbReference type="Gene3D" id="3.40.50.300">
    <property type="entry name" value="P-loop containing nucleotide triphosphate hydrolases"/>
    <property type="match status" value="1"/>
</dbReference>
<dbReference type="CDD" id="cd18793">
    <property type="entry name" value="SF2_C_SNF"/>
    <property type="match status" value="1"/>
</dbReference>
<dbReference type="SUPFAM" id="SSF52540">
    <property type="entry name" value="P-loop containing nucleoside triphosphate hydrolases"/>
    <property type="match status" value="2"/>
</dbReference>
<dbReference type="EMBL" id="MN448296">
    <property type="protein sequence ID" value="QFG74993.1"/>
    <property type="molecule type" value="Genomic_DNA"/>
</dbReference>
<dbReference type="InterPro" id="IPR027417">
    <property type="entry name" value="P-loop_NTPase"/>
</dbReference>
<organism evidence="4">
    <name type="scientific">Megaviridae environmental sample</name>
    <dbReference type="NCBI Taxonomy" id="1737588"/>
    <lineage>
        <taxon>Viruses</taxon>
        <taxon>Varidnaviria</taxon>
        <taxon>Bamfordvirae</taxon>
        <taxon>Nucleocytoviricota</taxon>
        <taxon>Megaviricetes</taxon>
        <taxon>Imitervirales</taxon>
        <taxon>Mimiviridae</taxon>
        <taxon>environmental samples</taxon>
    </lineage>
</organism>